<dbReference type="EMBL" id="LR593887">
    <property type="protein sequence ID" value="VTS02345.1"/>
    <property type="molecule type" value="Genomic_DNA"/>
</dbReference>
<dbReference type="InParanoid" id="A0A6C2YPE7"/>
<dbReference type="EMBL" id="LR586016">
    <property type="protein sequence ID" value="VIP02752.1"/>
    <property type="molecule type" value="Genomic_DNA"/>
</dbReference>
<keyword evidence="4" id="KW-1185">Reference proteome</keyword>
<dbReference type="GO" id="GO:0007059">
    <property type="term" value="P:chromosome segregation"/>
    <property type="evidence" value="ECO:0007669"/>
    <property type="project" value="UniProtKB-UniRule"/>
</dbReference>
<dbReference type="GO" id="GO:0051301">
    <property type="term" value="P:cell division"/>
    <property type="evidence" value="ECO:0007669"/>
    <property type="project" value="UniProtKB-KW"/>
</dbReference>
<sequence>MSPNGSTSRRANLGWVMSYRIALPAFHGPMDLLLHLVKKHEVDILDIPISQVTEQFLEALSVMQLLDVELAGEFIVTAATLMEIKSQMLLPESQSTETAETVDPRRELVRQLLEYRKYRDAAARLEGLSQTQLRRLGRSVPPEPSRADEPPAVRVVELWDLVSAFSRLMRETMALQPRQIIVDDTPQHVYESQVRDRVAAEGRVAFRDLFVGVFHKIKLIGLFLAVLELIKQRFIQLEQSERFGEIWLSIRQDPERN</sequence>
<evidence type="ECO:0000256" key="1">
    <source>
        <dbReference type="ARBA" id="ARBA00044777"/>
    </source>
</evidence>
<keyword evidence="2" id="KW-0132">Cell division</keyword>
<keyword evidence="2" id="KW-0131">Cell cycle</keyword>
<evidence type="ECO:0000313" key="4">
    <source>
        <dbReference type="Proteomes" id="UP000464378"/>
    </source>
</evidence>
<dbReference type="GO" id="GO:0006260">
    <property type="term" value="P:DNA replication"/>
    <property type="evidence" value="ECO:0007669"/>
    <property type="project" value="UniProtKB-UniRule"/>
</dbReference>
<dbReference type="InterPro" id="IPR003768">
    <property type="entry name" value="ScpA"/>
</dbReference>
<dbReference type="GO" id="GO:0005737">
    <property type="term" value="C:cytoplasm"/>
    <property type="evidence" value="ECO:0007669"/>
    <property type="project" value="UniProtKB-SubCell"/>
</dbReference>
<dbReference type="Gene3D" id="6.10.250.2410">
    <property type="match status" value="1"/>
</dbReference>
<name>A0A6C2YPE7_9BACT</name>
<keyword evidence="2" id="KW-0963">Cytoplasm</keyword>
<accession>A0A6C2YPE7</accession>
<keyword evidence="2" id="KW-0159">Chromosome partition</keyword>
<organism evidence="3">
    <name type="scientific">Tuwongella immobilis</name>
    <dbReference type="NCBI Taxonomy" id="692036"/>
    <lineage>
        <taxon>Bacteria</taxon>
        <taxon>Pseudomonadati</taxon>
        <taxon>Planctomycetota</taxon>
        <taxon>Planctomycetia</taxon>
        <taxon>Gemmatales</taxon>
        <taxon>Gemmataceae</taxon>
        <taxon>Tuwongella</taxon>
    </lineage>
</organism>
<proteinExistence type="inferred from homology"/>
<evidence type="ECO:0000256" key="2">
    <source>
        <dbReference type="HAMAP-Rule" id="MF_01805"/>
    </source>
</evidence>
<dbReference type="PANTHER" id="PTHR33969:SF2">
    <property type="entry name" value="SEGREGATION AND CONDENSATION PROTEIN A"/>
    <property type="match status" value="1"/>
</dbReference>
<reference evidence="3" key="1">
    <citation type="submission" date="2019-04" db="EMBL/GenBank/DDBJ databases">
        <authorList>
            <consortium name="Science for Life Laboratories"/>
        </authorList>
    </citation>
    <scope>NUCLEOTIDE SEQUENCE</scope>
    <source>
        <strain evidence="3">MBLW1</strain>
    </source>
</reference>
<gene>
    <name evidence="2" type="primary">scpA</name>
    <name evidence="3" type="ORF">GMBLW1_12080</name>
</gene>
<protein>
    <recommendedName>
        <fullName evidence="1 2">Segregation and condensation protein A</fullName>
    </recommendedName>
</protein>
<dbReference type="PANTHER" id="PTHR33969">
    <property type="entry name" value="SEGREGATION AND CONDENSATION PROTEIN A"/>
    <property type="match status" value="1"/>
</dbReference>
<dbReference type="HAMAP" id="MF_01805">
    <property type="entry name" value="ScpA"/>
    <property type="match status" value="1"/>
</dbReference>
<comment type="similarity">
    <text evidence="2">Belongs to the ScpA family.</text>
</comment>
<evidence type="ECO:0000313" key="3">
    <source>
        <dbReference type="EMBL" id="VIP02752.1"/>
    </source>
</evidence>
<comment type="subunit">
    <text evidence="2">Component of a cohesin-like complex composed of ScpA, ScpB and the Smc homodimer, in which ScpA and ScpB bind to the head domain of Smc. The presence of the three proteins is required for the association of the complex with DNA.</text>
</comment>
<comment type="function">
    <text evidence="2">Participates in chromosomal partition during cell division. May act via the formation of a condensin-like complex containing Smc and ScpB that pull DNA away from mid-cell into both cell halves.</text>
</comment>
<comment type="subcellular location">
    <subcellularLocation>
        <location evidence="2">Cytoplasm</location>
    </subcellularLocation>
    <text evidence="2">Associated with two foci at the outer edges of the nucleoid region in young cells, and at four foci within both cell halves in older cells.</text>
</comment>
<dbReference type="KEGG" id="tim:GMBLW1_12080"/>
<dbReference type="AlphaFoldDB" id="A0A6C2YPE7"/>
<dbReference type="Pfam" id="PF02616">
    <property type="entry name" value="SMC_ScpA"/>
    <property type="match status" value="1"/>
</dbReference>
<dbReference type="Proteomes" id="UP000464378">
    <property type="component" value="Chromosome"/>
</dbReference>